<feature type="non-terminal residue" evidence="1">
    <location>
        <position position="54"/>
    </location>
</feature>
<protein>
    <submittedName>
        <fullName evidence="1">Uncharacterized protein</fullName>
    </submittedName>
</protein>
<reference evidence="1" key="1">
    <citation type="submission" date="2018-05" db="EMBL/GenBank/DDBJ databases">
        <authorList>
            <person name="Lanie J.A."/>
            <person name="Ng W.-L."/>
            <person name="Kazmierczak K.M."/>
            <person name="Andrzejewski T.M."/>
            <person name="Davidsen T.M."/>
            <person name="Wayne K.J."/>
            <person name="Tettelin H."/>
            <person name="Glass J.I."/>
            <person name="Rusch D."/>
            <person name="Podicherti R."/>
            <person name="Tsui H.-C.T."/>
            <person name="Winkler M.E."/>
        </authorList>
    </citation>
    <scope>NUCLEOTIDE SEQUENCE</scope>
</reference>
<feature type="non-terminal residue" evidence="1">
    <location>
        <position position="1"/>
    </location>
</feature>
<accession>A0A382EXX9</accession>
<gene>
    <name evidence="1" type="ORF">METZ01_LOCUS208392</name>
</gene>
<organism evidence="1">
    <name type="scientific">marine metagenome</name>
    <dbReference type="NCBI Taxonomy" id="408172"/>
    <lineage>
        <taxon>unclassified sequences</taxon>
        <taxon>metagenomes</taxon>
        <taxon>ecological metagenomes</taxon>
    </lineage>
</organism>
<sequence length="54" mass="6210">LPVPIPPVRPILSILPRLEKSHSVILQEEIFEGQLKPCFQEKLKDQKSISLTIY</sequence>
<dbReference type="AlphaFoldDB" id="A0A382EXX9"/>
<evidence type="ECO:0000313" key="1">
    <source>
        <dbReference type="EMBL" id="SVB55538.1"/>
    </source>
</evidence>
<name>A0A382EXX9_9ZZZZ</name>
<proteinExistence type="predicted"/>
<dbReference type="EMBL" id="UINC01046921">
    <property type="protein sequence ID" value="SVB55538.1"/>
    <property type="molecule type" value="Genomic_DNA"/>
</dbReference>